<feature type="domain" description="Thioredoxin" evidence="11">
    <location>
        <begin position="1"/>
        <end position="105"/>
    </location>
</feature>
<dbReference type="GO" id="GO:0045454">
    <property type="term" value="P:cell redox homeostasis"/>
    <property type="evidence" value="ECO:0007669"/>
    <property type="project" value="TreeGrafter"/>
</dbReference>
<accession>A0A1G9L0S0</accession>
<dbReference type="GO" id="GO:0005829">
    <property type="term" value="C:cytosol"/>
    <property type="evidence" value="ECO:0007669"/>
    <property type="project" value="TreeGrafter"/>
</dbReference>
<evidence type="ECO:0000256" key="4">
    <source>
        <dbReference type="ARBA" id="ARBA00022982"/>
    </source>
</evidence>
<dbReference type="InterPro" id="IPR005746">
    <property type="entry name" value="Thioredoxin"/>
</dbReference>
<evidence type="ECO:0000313" key="13">
    <source>
        <dbReference type="Proteomes" id="UP000199068"/>
    </source>
</evidence>
<dbReference type="FunFam" id="3.40.30.10:FF:000001">
    <property type="entry name" value="Thioredoxin"/>
    <property type="match status" value="1"/>
</dbReference>
<feature type="active site" description="Nucleophile" evidence="9">
    <location>
        <position position="30"/>
    </location>
</feature>
<dbReference type="PANTHER" id="PTHR45663">
    <property type="entry name" value="GEO12009P1"/>
    <property type="match status" value="1"/>
</dbReference>
<dbReference type="CDD" id="cd02947">
    <property type="entry name" value="TRX_family"/>
    <property type="match status" value="1"/>
</dbReference>
<dbReference type="PROSITE" id="PS51352">
    <property type="entry name" value="THIOREDOXIN_2"/>
    <property type="match status" value="1"/>
</dbReference>
<dbReference type="AlphaFoldDB" id="A0A1G9L0S0"/>
<feature type="site" description="Contributes to redox potential value" evidence="9">
    <location>
        <position position="31"/>
    </location>
</feature>
<dbReference type="GO" id="GO:0015035">
    <property type="term" value="F:protein-disulfide reductase activity"/>
    <property type="evidence" value="ECO:0007669"/>
    <property type="project" value="UniProtKB-UniRule"/>
</dbReference>
<dbReference type="NCBIfam" id="TIGR01068">
    <property type="entry name" value="thioredoxin"/>
    <property type="match status" value="1"/>
</dbReference>
<feature type="site" description="Contributes to redox potential value" evidence="9">
    <location>
        <position position="32"/>
    </location>
</feature>
<dbReference type="PANTHER" id="PTHR45663:SF11">
    <property type="entry name" value="GEO12009P1"/>
    <property type="match status" value="1"/>
</dbReference>
<evidence type="ECO:0000256" key="10">
    <source>
        <dbReference type="PIRSR" id="PIRSR000077-4"/>
    </source>
</evidence>
<feature type="disulfide bond" description="Redox-active" evidence="10">
    <location>
        <begin position="30"/>
        <end position="33"/>
    </location>
</feature>
<name>A0A1G9L0S0_9FIRM</name>
<proteinExistence type="inferred from homology"/>
<evidence type="ECO:0000256" key="6">
    <source>
        <dbReference type="ARBA" id="ARBA00023284"/>
    </source>
</evidence>
<dbReference type="PIRSF" id="PIRSF000077">
    <property type="entry name" value="Thioredoxin"/>
    <property type="match status" value="1"/>
</dbReference>
<keyword evidence="3" id="KW-0813">Transport</keyword>
<dbReference type="Proteomes" id="UP000199068">
    <property type="component" value="Unassembled WGS sequence"/>
</dbReference>
<dbReference type="EMBL" id="FNGW01000002">
    <property type="protein sequence ID" value="SDL55404.1"/>
    <property type="molecule type" value="Genomic_DNA"/>
</dbReference>
<keyword evidence="5 10" id="KW-1015">Disulfide bond</keyword>
<dbReference type="RefSeq" id="WP_092724362.1">
    <property type="nucleotide sequence ID" value="NZ_FNGW01000002.1"/>
</dbReference>
<keyword evidence="4" id="KW-0249">Electron transport</keyword>
<evidence type="ECO:0000313" key="12">
    <source>
        <dbReference type="EMBL" id="SDL55404.1"/>
    </source>
</evidence>
<evidence type="ECO:0000256" key="8">
    <source>
        <dbReference type="PIRNR" id="PIRNR000077"/>
    </source>
</evidence>
<keyword evidence="6 10" id="KW-0676">Redox-active center</keyword>
<evidence type="ECO:0000259" key="11">
    <source>
        <dbReference type="PROSITE" id="PS51352"/>
    </source>
</evidence>
<protein>
    <recommendedName>
        <fullName evidence="2 7">Thioredoxin</fullName>
    </recommendedName>
</protein>
<dbReference type="Pfam" id="PF00085">
    <property type="entry name" value="Thioredoxin"/>
    <property type="match status" value="1"/>
</dbReference>
<dbReference type="InterPro" id="IPR036249">
    <property type="entry name" value="Thioredoxin-like_sf"/>
</dbReference>
<dbReference type="InterPro" id="IPR017937">
    <property type="entry name" value="Thioredoxin_CS"/>
</dbReference>
<evidence type="ECO:0000256" key="1">
    <source>
        <dbReference type="ARBA" id="ARBA00008987"/>
    </source>
</evidence>
<dbReference type="InterPro" id="IPR013766">
    <property type="entry name" value="Thioredoxin_domain"/>
</dbReference>
<dbReference type="Gene3D" id="3.40.30.10">
    <property type="entry name" value="Glutaredoxin"/>
    <property type="match status" value="1"/>
</dbReference>
<feature type="active site" description="Nucleophile" evidence="9">
    <location>
        <position position="33"/>
    </location>
</feature>
<dbReference type="SUPFAM" id="SSF52833">
    <property type="entry name" value="Thioredoxin-like"/>
    <property type="match status" value="1"/>
</dbReference>
<dbReference type="PROSITE" id="PS00194">
    <property type="entry name" value="THIOREDOXIN_1"/>
    <property type="match status" value="1"/>
</dbReference>
<dbReference type="STRING" id="1121325.SAMN04515677_102332"/>
<comment type="similarity">
    <text evidence="1 8">Belongs to the thioredoxin family.</text>
</comment>
<gene>
    <name evidence="12" type="ORF">SAMN04515677_102332</name>
</gene>
<organism evidence="12 13">
    <name type="scientific">Romboutsia lituseburensis DSM 797</name>
    <dbReference type="NCBI Taxonomy" id="1121325"/>
    <lineage>
        <taxon>Bacteria</taxon>
        <taxon>Bacillati</taxon>
        <taxon>Bacillota</taxon>
        <taxon>Clostridia</taxon>
        <taxon>Peptostreptococcales</taxon>
        <taxon>Peptostreptococcaceae</taxon>
        <taxon>Romboutsia</taxon>
    </lineage>
</organism>
<feature type="site" description="Deprotonates C-terminal active site Cys" evidence="9">
    <location>
        <position position="24"/>
    </location>
</feature>
<evidence type="ECO:0000256" key="7">
    <source>
        <dbReference type="NCBIfam" id="TIGR01068"/>
    </source>
</evidence>
<evidence type="ECO:0000256" key="2">
    <source>
        <dbReference type="ARBA" id="ARBA00020570"/>
    </source>
</evidence>
<reference evidence="12 13" key="1">
    <citation type="submission" date="2016-10" db="EMBL/GenBank/DDBJ databases">
        <authorList>
            <person name="de Groot N.N."/>
        </authorList>
    </citation>
    <scope>NUCLEOTIDE SEQUENCE [LARGE SCALE GENOMIC DNA]</scope>
    <source>
        <strain evidence="12 13">DSM 797</strain>
    </source>
</reference>
<evidence type="ECO:0000256" key="9">
    <source>
        <dbReference type="PIRSR" id="PIRSR000077-1"/>
    </source>
</evidence>
<sequence>MAKVINTSQFRGDIENGKGLVVVDFYATWCGPCKMLAPVFESLGEEMQNQARFVKVDIDQSLEIAQQFNISTVPTMMIFKDGKPVESLVGFMPKEKIKAKVKAYL</sequence>
<dbReference type="PRINTS" id="PR00421">
    <property type="entry name" value="THIOREDOXIN"/>
</dbReference>
<evidence type="ECO:0000256" key="3">
    <source>
        <dbReference type="ARBA" id="ARBA00022448"/>
    </source>
</evidence>
<evidence type="ECO:0000256" key="5">
    <source>
        <dbReference type="ARBA" id="ARBA00023157"/>
    </source>
</evidence>
<keyword evidence="13" id="KW-1185">Reference proteome</keyword>